<name>A0AAW2MX89_SESRA</name>
<dbReference type="SUPFAM" id="SSF52047">
    <property type="entry name" value="RNI-like"/>
    <property type="match status" value="1"/>
</dbReference>
<dbReference type="AlphaFoldDB" id="A0AAW2MX89"/>
<protein>
    <submittedName>
        <fullName evidence="1">Uncharacterized protein</fullName>
    </submittedName>
</protein>
<dbReference type="PANTHER" id="PTHR15140">
    <property type="entry name" value="TUBULIN-SPECIFIC CHAPERONE E"/>
    <property type="match status" value="1"/>
</dbReference>
<evidence type="ECO:0000313" key="1">
    <source>
        <dbReference type="EMBL" id="KAL0335538.1"/>
    </source>
</evidence>
<dbReference type="PANTHER" id="PTHR15140:SF37">
    <property type="entry name" value="UBIQUITIN-LIKE DOMAIN-CONTAINING PROTEIN"/>
    <property type="match status" value="1"/>
</dbReference>
<gene>
    <name evidence="1" type="ORF">Sradi_4765700</name>
</gene>
<proteinExistence type="predicted"/>
<dbReference type="EMBL" id="JACGWJ010000021">
    <property type="protein sequence ID" value="KAL0335538.1"/>
    <property type="molecule type" value="Genomic_DNA"/>
</dbReference>
<sequence length="178" mass="19984">MITFSIQQKKITDADARISLPSNLAFPPNLKKLTLSGCKIPWEKITVVGSLSNLEVLKLRDYAFDGLVWEANEGEFTKLKYLLIDSEVHGCRTFSTTWHLCLNFCDELVKIPAEIGDIATLEMIELCGCRPSAVASAMLIQEEQRSCGNEDFRVRVSSVHDYLTSQRSTSLRKIEGPK</sequence>
<dbReference type="InterPro" id="IPR032675">
    <property type="entry name" value="LRR_dom_sf"/>
</dbReference>
<comment type="caution">
    <text evidence="1">The sequence shown here is derived from an EMBL/GenBank/DDBJ whole genome shotgun (WGS) entry which is preliminary data.</text>
</comment>
<accession>A0AAW2MX89</accession>
<reference evidence="1" key="1">
    <citation type="submission" date="2020-06" db="EMBL/GenBank/DDBJ databases">
        <authorList>
            <person name="Li T."/>
            <person name="Hu X."/>
            <person name="Zhang T."/>
            <person name="Song X."/>
            <person name="Zhang H."/>
            <person name="Dai N."/>
            <person name="Sheng W."/>
            <person name="Hou X."/>
            <person name="Wei L."/>
        </authorList>
    </citation>
    <scope>NUCLEOTIDE SEQUENCE</scope>
    <source>
        <strain evidence="1">G02</strain>
        <tissue evidence="1">Leaf</tissue>
    </source>
</reference>
<organism evidence="1">
    <name type="scientific">Sesamum radiatum</name>
    <name type="common">Black benniseed</name>
    <dbReference type="NCBI Taxonomy" id="300843"/>
    <lineage>
        <taxon>Eukaryota</taxon>
        <taxon>Viridiplantae</taxon>
        <taxon>Streptophyta</taxon>
        <taxon>Embryophyta</taxon>
        <taxon>Tracheophyta</taxon>
        <taxon>Spermatophyta</taxon>
        <taxon>Magnoliopsida</taxon>
        <taxon>eudicotyledons</taxon>
        <taxon>Gunneridae</taxon>
        <taxon>Pentapetalae</taxon>
        <taxon>asterids</taxon>
        <taxon>lamiids</taxon>
        <taxon>Lamiales</taxon>
        <taxon>Pedaliaceae</taxon>
        <taxon>Sesamum</taxon>
    </lineage>
</organism>
<reference evidence="1" key="2">
    <citation type="journal article" date="2024" name="Plant">
        <title>Genomic evolution and insights into agronomic trait innovations of Sesamum species.</title>
        <authorList>
            <person name="Miao H."/>
            <person name="Wang L."/>
            <person name="Qu L."/>
            <person name="Liu H."/>
            <person name="Sun Y."/>
            <person name="Le M."/>
            <person name="Wang Q."/>
            <person name="Wei S."/>
            <person name="Zheng Y."/>
            <person name="Lin W."/>
            <person name="Duan Y."/>
            <person name="Cao H."/>
            <person name="Xiong S."/>
            <person name="Wang X."/>
            <person name="Wei L."/>
            <person name="Li C."/>
            <person name="Ma Q."/>
            <person name="Ju M."/>
            <person name="Zhao R."/>
            <person name="Li G."/>
            <person name="Mu C."/>
            <person name="Tian Q."/>
            <person name="Mei H."/>
            <person name="Zhang T."/>
            <person name="Gao T."/>
            <person name="Zhang H."/>
        </authorList>
    </citation>
    <scope>NUCLEOTIDE SEQUENCE</scope>
    <source>
        <strain evidence="1">G02</strain>
    </source>
</reference>
<dbReference type="Gene3D" id="3.80.10.10">
    <property type="entry name" value="Ribonuclease Inhibitor"/>
    <property type="match status" value="1"/>
</dbReference>